<dbReference type="AlphaFoldDB" id="A0AA38SMB4"/>
<dbReference type="InterPro" id="IPR014722">
    <property type="entry name" value="Rib_uL2_dom2"/>
</dbReference>
<dbReference type="CDD" id="cd06091">
    <property type="entry name" value="KOW_NusG"/>
    <property type="match status" value="1"/>
</dbReference>
<dbReference type="GO" id="GO:0031564">
    <property type="term" value="P:transcription antitermination"/>
    <property type="evidence" value="ECO:0007669"/>
    <property type="project" value="UniProtKB-KW"/>
</dbReference>
<proteinExistence type="predicted"/>
<name>A0AA38SMB4_9ASTR</name>
<dbReference type="Pfam" id="PF02357">
    <property type="entry name" value="NusG"/>
    <property type="match status" value="1"/>
</dbReference>
<keyword evidence="6" id="KW-1185">Reference proteome</keyword>
<keyword evidence="2" id="KW-0805">Transcription regulation</keyword>
<feature type="domain" description="NusG-like N-terminal" evidence="4">
    <location>
        <begin position="113"/>
        <end position="215"/>
    </location>
</feature>
<comment type="caution">
    <text evidence="5">The sequence shown here is derived from an EMBL/GenBank/DDBJ whole genome shotgun (WGS) entry which is preliminary data.</text>
</comment>
<dbReference type="SUPFAM" id="SSF50104">
    <property type="entry name" value="Translation proteins SH3-like domain"/>
    <property type="match status" value="1"/>
</dbReference>
<accession>A0AA38SMB4</accession>
<dbReference type="Gene3D" id="3.30.70.940">
    <property type="entry name" value="NusG, N-terminal domain"/>
    <property type="match status" value="1"/>
</dbReference>
<dbReference type="InterPro" id="IPR008991">
    <property type="entry name" value="Translation_prot_SH3-like_sf"/>
</dbReference>
<evidence type="ECO:0000313" key="6">
    <source>
        <dbReference type="Proteomes" id="UP001172457"/>
    </source>
</evidence>
<sequence length="335" mass="38334">MNQDLLLPWRLRQTFFLSPLHPLHLPSTLSISSTAKPTTNLLIRAATLQSSSIDEQTAILTAKEKRDLRNAKRDQNKGYSWREEVEQKLLKKPKKEFKSWKEELNLDKLSLLGPRWWILKALHRNFPDGEFKVYAAAVDEKKKLKNGSISVKPKPLYPGCVFFHCTLDRELHNFIREECEGVGGFVGRMVGNTKKQINKPRPITDDDMEEIFQEVKEKQEAADKAFEQEHEGIHELEIVDKRLLSLSDQKLVAAKTKGRSRRPSGILLGSTVRIVSGVFTDFTGTVKKLDKKRGMVWIPFLPLFLFPAKDSCPFGLEGVIGQFYVNLETIKEVSF</sequence>
<protein>
    <recommendedName>
        <fullName evidence="4">NusG-like N-terminal domain-containing protein</fullName>
    </recommendedName>
</protein>
<organism evidence="5 6">
    <name type="scientific">Centaurea solstitialis</name>
    <name type="common">yellow star-thistle</name>
    <dbReference type="NCBI Taxonomy" id="347529"/>
    <lineage>
        <taxon>Eukaryota</taxon>
        <taxon>Viridiplantae</taxon>
        <taxon>Streptophyta</taxon>
        <taxon>Embryophyta</taxon>
        <taxon>Tracheophyta</taxon>
        <taxon>Spermatophyta</taxon>
        <taxon>Magnoliopsida</taxon>
        <taxon>eudicotyledons</taxon>
        <taxon>Gunneridae</taxon>
        <taxon>Pentapetalae</taxon>
        <taxon>asterids</taxon>
        <taxon>campanulids</taxon>
        <taxon>Asterales</taxon>
        <taxon>Asteraceae</taxon>
        <taxon>Carduoideae</taxon>
        <taxon>Cardueae</taxon>
        <taxon>Centaureinae</taxon>
        <taxon>Centaurea</taxon>
    </lineage>
</organism>
<evidence type="ECO:0000313" key="5">
    <source>
        <dbReference type="EMBL" id="KAJ9545340.1"/>
    </source>
</evidence>
<dbReference type="PANTHER" id="PTHR30265:SF4">
    <property type="entry name" value="KOW MOTIF FAMILY PROTEIN, EXPRESSED"/>
    <property type="match status" value="1"/>
</dbReference>
<dbReference type="InterPro" id="IPR036735">
    <property type="entry name" value="NGN_dom_sf"/>
</dbReference>
<evidence type="ECO:0000256" key="3">
    <source>
        <dbReference type="ARBA" id="ARBA00023163"/>
    </source>
</evidence>
<dbReference type="InterPro" id="IPR006645">
    <property type="entry name" value="NGN-like_dom"/>
</dbReference>
<dbReference type="SMART" id="SM00738">
    <property type="entry name" value="NGN"/>
    <property type="match status" value="1"/>
</dbReference>
<dbReference type="Proteomes" id="UP001172457">
    <property type="component" value="Chromosome 6"/>
</dbReference>
<evidence type="ECO:0000256" key="2">
    <source>
        <dbReference type="ARBA" id="ARBA00023015"/>
    </source>
</evidence>
<dbReference type="InterPro" id="IPR043425">
    <property type="entry name" value="NusG-like"/>
</dbReference>
<reference evidence="5" key="1">
    <citation type="submission" date="2023-03" db="EMBL/GenBank/DDBJ databases">
        <title>Chromosome-scale reference genome and RAD-based genetic map of yellow starthistle (Centaurea solstitialis) reveal putative structural variation and QTLs associated with invader traits.</title>
        <authorList>
            <person name="Reatini B."/>
            <person name="Cang F.A."/>
            <person name="Jiang Q."/>
            <person name="Mckibben M.T.W."/>
            <person name="Barker M.S."/>
            <person name="Rieseberg L.H."/>
            <person name="Dlugosch K.M."/>
        </authorList>
    </citation>
    <scope>NUCLEOTIDE SEQUENCE</scope>
    <source>
        <strain evidence="5">CAN-66</strain>
        <tissue evidence="5">Leaf</tissue>
    </source>
</reference>
<dbReference type="SUPFAM" id="SSF82679">
    <property type="entry name" value="N-utilization substance G protein NusG, N-terminal domain"/>
    <property type="match status" value="1"/>
</dbReference>
<evidence type="ECO:0000259" key="4">
    <source>
        <dbReference type="SMART" id="SM00738"/>
    </source>
</evidence>
<keyword evidence="3" id="KW-0804">Transcription</keyword>
<gene>
    <name evidence="5" type="ORF">OSB04_025047</name>
</gene>
<dbReference type="GO" id="GO:0006354">
    <property type="term" value="P:DNA-templated transcription elongation"/>
    <property type="evidence" value="ECO:0007669"/>
    <property type="project" value="InterPro"/>
</dbReference>
<dbReference type="Gene3D" id="2.30.30.30">
    <property type="match status" value="1"/>
</dbReference>
<keyword evidence="1" id="KW-0889">Transcription antitermination</keyword>
<evidence type="ECO:0000256" key="1">
    <source>
        <dbReference type="ARBA" id="ARBA00022814"/>
    </source>
</evidence>
<dbReference type="PANTHER" id="PTHR30265">
    <property type="entry name" value="RHO-INTERACTING TRANSCRIPTION TERMINATION FACTOR NUSG"/>
    <property type="match status" value="1"/>
</dbReference>
<dbReference type="EMBL" id="JARYMX010000006">
    <property type="protein sequence ID" value="KAJ9545340.1"/>
    <property type="molecule type" value="Genomic_DNA"/>
</dbReference>